<dbReference type="RefSeq" id="WP_163747678.1">
    <property type="nucleotide sequence ID" value="NZ_AP022596.1"/>
</dbReference>
<dbReference type="Proteomes" id="UP000467148">
    <property type="component" value="Chromosome"/>
</dbReference>
<accession>A0A7I7T767</accession>
<evidence type="ECO:0000313" key="2">
    <source>
        <dbReference type="Proteomes" id="UP000467148"/>
    </source>
</evidence>
<name>A0A7I7T767_9MYCO</name>
<dbReference type="AlphaFoldDB" id="A0A7I7T767"/>
<dbReference type="EMBL" id="AP022596">
    <property type="protein sequence ID" value="BBY64115.1"/>
    <property type="molecule type" value="Genomic_DNA"/>
</dbReference>
<evidence type="ECO:0000313" key="1">
    <source>
        <dbReference type="EMBL" id="BBY64115.1"/>
    </source>
</evidence>
<dbReference type="KEGG" id="mhev:MHEL_23580"/>
<gene>
    <name evidence="1" type="ORF">MHEL_23580</name>
</gene>
<sequence length="158" mass="15502">MTVRTFGAEVLTVTAGVFIAATTWPAAAHADPVDTSGLLSAVGIGNGGPITQLIEQIGQQICPLLAKPGSSLVSNATTASGYGGLASQVTGFVAEQAIKSQCPAAMTQLANGNFGPIMTLMSTANQASGTLNTLNGTAVPGLSSVPSLTSSAAGVLSP</sequence>
<protein>
    <recommendedName>
        <fullName evidence="3">DUF732 domain-containing protein</fullName>
    </recommendedName>
</protein>
<evidence type="ECO:0008006" key="3">
    <source>
        <dbReference type="Google" id="ProtNLM"/>
    </source>
</evidence>
<proteinExistence type="predicted"/>
<reference evidence="1 2" key="1">
    <citation type="journal article" date="2019" name="Emerg. Microbes Infect.">
        <title>Comprehensive subspecies identification of 175 nontuberculous mycobacteria species based on 7547 genomic profiles.</title>
        <authorList>
            <person name="Matsumoto Y."/>
            <person name="Kinjo T."/>
            <person name="Motooka D."/>
            <person name="Nabeya D."/>
            <person name="Jung N."/>
            <person name="Uechi K."/>
            <person name="Horii T."/>
            <person name="Iida T."/>
            <person name="Fujita J."/>
            <person name="Nakamura S."/>
        </authorList>
    </citation>
    <scope>NUCLEOTIDE SEQUENCE [LARGE SCALE GENOMIC DNA]</scope>
    <source>
        <strain evidence="1 2">JCM 30396</strain>
    </source>
</reference>
<organism evidence="1 2">
    <name type="scientific">Mycolicibacterium helvum</name>
    <dbReference type="NCBI Taxonomy" id="1534349"/>
    <lineage>
        <taxon>Bacteria</taxon>
        <taxon>Bacillati</taxon>
        <taxon>Actinomycetota</taxon>
        <taxon>Actinomycetes</taxon>
        <taxon>Mycobacteriales</taxon>
        <taxon>Mycobacteriaceae</taxon>
        <taxon>Mycolicibacterium</taxon>
    </lineage>
</organism>
<keyword evidence="2" id="KW-1185">Reference proteome</keyword>